<dbReference type="GO" id="GO:0044528">
    <property type="term" value="P:regulation of mitochondrial mRNA stability"/>
    <property type="evidence" value="ECO:0007669"/>
    <property type="project" value="InterPro"/>
</dbReference>
<dbReference type="GO" id="GO:0003723">
    <property type="term" value="F:RNA binding"/>
    <property type="evidence" value="ECO:0007669"/>
    <property type="project" value="TreeGrafter"/>
</dbReference>
<dbReference type="Pfam" id="PF06743">
    <property type="entry name" value="FAST_1"/>
    <property type="match status" value="1"/>
</dbReference>
<keyword evidence="2" id="KW-0496">Mitochondrion</keyword>
<dbReference type="InterPro" id="IPR010622">
    <property type="entry name" value="FAST_Leu-rich"/>
</dbReference>
<protein>
    <recommendedName>
        <fullName evidence="3">RAP domain-containing protein</fullName>
    </recommendedName>
</protein>
<evidence type="ECO:0000256" key="2">
    <source>
        <dbReference type="ARBA" id="ARBA00023128"/>
    </source>
</evidence>
<dbReference type="PROSITE" id="PS51286">
    <property type="entry name" value="RAP"/>
    <property type="match status" value="1"/>
</dbReference>
<accession>A0A0L8FT80</accession>
<dbReference type="Pfam" id="PF08368">
    <property type="entry name" value="FAST_2"/>
    <property type="match status" value="1"/>
</dbReference>
<evidence type="ECO:0000259" key="3">
    <source>
        <dbReference type="PROSITE" id="PS51286"/>
    </source>
</evidence>
<dbReference type="GO" id="GO:0035770">
    <property type="term" value="C:ribonucleoprotein granule"/>
    <property type="evidence" value="ECO:0007669"/>
    <property type="project" value="TreeGrafter"/>
</dbReference>
<dbReference type="OrthoDB" id="385235at2759"/>
<organism evidence="4">
    <name type="scientific">Octopus bimaculoides</name>
    <name type="common">California two-spotted octopus</name>
    <dbReference type="NCBI Taxonomy" id="37653"/>
    <lineage>
        <taxon>Eukaryota</taxon>
        <taxon>Metazoa</taxon>
        <taxon>Spiralia</taxon>
        <taxon>Lophotrochozoa</taxon>
        <taxon>Mollusca</taxon>
        <taxon>Cephalopoda</taxon>
        <taxon>Coleoidea</taxon>
        <taxon>Octopodiformes</taxon>
        <taxon>Octopoda</taxon>
        <taxon>Incirrata</taxon>
        <taxon>Octopodidae</taxon>
        <taxon>Octopus</taxon>
    </lineage>
</organism>
<proteinExistence type="predicted"/>
<dbReference type="STRING" id="37653.A0A0L8FT80"/>
<dbReference type="PANTHER" id="PTHR21228">
    <property type="entry name" value="FAST LEU-RICH DOMAIN-CONTAINING"/>
    <property type="match status" value="1"/>
</dbReference>
<dbReference type="AlphaFoldDB" id="A0A0L8FT80"/>
<dbReference type="KEGG" id="obi:106881290"/>
<sequence length="885" mass="103734">MIPTLTLRHHIQCIHQLKTVYKWTTSLQLYHVYTRTTAKRLPFSCSSQFLTSVCYNGQYKQVVVPGEGPSSVQILEETRSLIQDNNFDALHETLKVLPKQIYSELHTVPWLHYHNQPIAMMQLLLNNKSDLYLGPIRKDPAFINILQFIDQNLEQIPDQHIPGYFHSFLFLGTDCTSPIIHKLLYRLQNSKENLNLNDTALICEALRIFPRGDFKVWSRVLKCLDIILKETDISSPDFDVYDLSRTVTNIRHISTSEKLNTVLNLTHQVVLNNGENLNILQLGACLRMYRHLSFLASPYYREGNKENASHIVDLLIPKLPMLTCANFADVCHVMKVMGIYDESTSRKFQKQALKILHSETLKISELVNLCYAFNYMLMHNDRYKVESALYKDLSDADVLLLSNIADILIDIKCNNSDLIIYYFEMIKQHIDNLKNYVTRFFKVFRFVNRNQINHQDSFLFREILNLLNSQQGLSVWTISTLSSFLLPQCKPVIPELLMNKLLAIIPQSGINDIALILSGINKMKRPWVRQMYQQVLQLQTALYQNVEGRLDEVQNIDVLIQMVQVLYVKNEIKETMLLENLMKRITDFMDSFNPKQFRYVYNLLFQVKYIQPDVLNKMTEYLLNHEDTVNFSDFSNFVHVISYLGFHPKLFDEFESLCERQLERHIMKADLPRQLKFTNDLCKLQIFIDGWLSKLFSYEFIEKIDEYIGSHPQSQQNIKMSLMLLNRCVVLECPHLDIPWFHEEFCQKTMSRDKYNESWIHHEIESALKEALGSSKFYRASAFTPYFFVLDFECLLDADKKPVSISLANELHIQEEGYQKVAICIQLEKYFSVNSRNLLGSHQMKQRQLEILGYKTVEIPFFDWNSMALSDWPEKVGYLSKKIFR</sequence>
<dbReference type="EMBL" id="KQ426727">
    <property type="protein sequence ID" value="KOF67906.1"/>
    <property type="molecule type" value="Genomic_DNA"/>
</dbReference>
<dbReference type="GO" id="GO:0000963">
    <property type="term" value="P:mitochondrial RNA processing"/>
    <property type="evidence" value="ECO:0007669"/>
    <property type="project" value="TreeGrafter"/>
</dbReference>
<dbReference type="PANTHER" id="PTHR21228:SF72">
    <property type="entry name" value="LD32258P"/>
    <property type="match status" value="1"/>
</dbReference>
<feature type="domain" description="RAP" evidence="3">
    <location>
        <begin position="821"/>
        <end position="881"/>
    </location>
</feature>
<dbReference type="InterPro" id="IPR050870">
    <property type="entry name" value="FAST_kinase"/>
</dbReference>
<reference evidence="4" key="1">
    <citation type="submission" date="2015-07" db="EMBL/GenBank/DDBJ databases">
        <title>MeaNS - Measles Nucleotide Surveillance Program.</title>
        <authorList>
            <person name="Tran T."/>
            <person name="Druce J."/>
        </authorList>
    </citation>
    <scope>NUCLEOTIDE SEQUENCE</scope>
    <source>
        <strain evidence="4">UCB-OBI-ISO-001</strain>
        <tissue evidence="4">Gonad</tissue>
    </source>
</reference>
<dbReference type="GO" id="GO:0005759">
    <property type="term" value="C:mitochondrial matrix"/>
    <property type="evidence" value="ECO:0007669"/>
    <property type="project" value="TreeGrafter"/>
</dbReference>
<dbReference type="InterPro" id="IPR013579">
    <property type="entry name" value="FAST_2"/>
</dbReference>
<name>A0A0L8FT80_OCTBM</name>
<evidence type="ECO:0000256" key="1">
    <source>
        <dbReference type="ARBA" id="ARBA00004173"/>
    </source>
</evidence>
<dbReference type="InterPro" id="IPR013584">
    <property type="entry name" value="RAP"/>
</dbReference>
<dbReference type="Pfam" id="PF08373">
    <property type="entry name" value="RAP"/>
    <property type="match status" value="1"/>
</dbReference>
<dbReference type="SMART" id="SM00952">
    <property type="entry name" value="RAP"/>
    <property type="match status" value="1"/>
</dbReference>
<evidence type="ECO:0000313" key="4">
    <source>
        <dbReference type="EMBL" id="KOF67906.1"/>
    </source>
</evidence>
<comment type="subcellular location">
    <subcellularLocation>
        <location evidence="1">Mitochondrion</location>
    </subcellularLocation>
</comment>
<gene>
    <name evidence="4" type="ORF">OCBIM_22008680mg</name>
</gene>
<dbReference type="OMA" id="KANPCLP"/>